<organism evidence="2 3">
    <name type="scientific">Pontibacillus salipaludis</name>
    <dbReference type="NCBI Taxonomy" id="1697394"/>
    <lineage>
        <taxon>Bacteria</taxon>
        <taxon>Bacillati</taxon>
        <taxon>Bacillota</taxon>
        <taxon>Bacilli</taxon>
        <taxon>Bacillales</taxon>
        <taxon>Bacillaceae</taxon>
        <taxon>Pontibacillus</taxon>
    </lineage>
</organism>
<reference evidence="3" key="1">
    <citation type="journal article" date="2019" name="Int. J. Syst. Evol. Microbiol.">
        <title>The Global Catalogue of Microorganisms (GCM) 10K type strain sequencing project: providing services to taxonomists for standard genome sequencing and annotation.</title>
        <authorList>
            <consortium name="The Broad Institute Genomics Platform"/>
            <consortium name="The Broad Institute Genome Sequencing Center for Infectious Disease"/>
            <person name="Wu L."/>
            <person name="Ma J."/>
        </authorList>
    </citation>
    <scope>NUCLEOTIDE SEQUENCE [LARGE SCALE GENOMIC DNA]</scope>
    <source>
        <strain evidence="3">CGMCC 1.15353</strain>
    </source>
</reference>
<comment type="caution">
    <text evidence="2">The sequence shown here is derived from an EMBL/GenBank/DDBJ whole genome shotgun (WGS) entry which is preliminary data.</text>
</comment>
<keyword evidence="1" id="KW-1133">Transmembrane helix</keyword>
<dbReference type="EMBL" id="BMIN01000001">
    <property type="protein sequence ID" value="GGC99106.1"/>
    <property type="molecule type" value="Genomic_DNA"/>
</dbReference>
<name>A0ABQ1PLJ3_9BACI</name>
<evidence type="ECO:0000256" key="1">
    <source>
        <dbReference type="SAM" id="Phobius"/>
    </source>
</evidence>
<dbReference type="Proteomes" id="UP000642571">
    <property type="component" value="Unassembled WGS sequence"/>
</dbReference>
<evidence type="ECO:0000313" key="3">
    <source>
        <dbReference type="Proteomes" id="UP000642571"/>
    </source>
</evidence>
<feature type="transmembrane region" description="Helical" evidence="1">
    <location>
        <begin position="6"/>
        <end position="23"/>
    </location>
</feature>
<keyword evidence="3" id="KW-1185">Reference proteome</keyword>
<proteinExistence type="predicted"/>
<gene>
    <name evidence="2" type="ORF">GCM10011389_02920</name>
</gene>
<sequence>MIFLIMGIVVLYSILMVGILAKLRDEKAMYLVDLFKGRHTLRSAEAKQRKYEDVLSAR</sequence>
<protein>
    <submittedName>
        <fullName evidence="2">Uncharacterized protein</fullName>
    </submittedName>
</protein>
<keyword evidence="1" id="KW-0812">Transmembrane</keyword>
<keyword evidence="1" id="KW-0472">Membrane</keyword>
<evidence type="ECO:0000313" key="2">
    <source>
        <dbReference type="EMBL" id="GGC99106.1"/>
    </source>
</evidence>
<accession>A0ABQ1PLJ3</accession>